<evidence type="ECO:0000313" key="1">
    <source>
        <dbReference type="EMBL" id="EGX57740.1"/>
    </source>
</evidence>
<organism evidence="1 2">
    <name type="scientific">Streptomyces zinciresistens K42</name>
    <dbReference type="NCBI Taxonomy" id="700597"/>
    <lineage>
        <taxon>Bacteria</taxon>
        <taxon>Bacillati</taxon>
        <taxon>Actinomycetota</taxon>
        <taxon>Actinomycetes</taxon>
        <taxon>Kitasatosporales</taxon>
        <taxon>Streptomycetaceae</taxon>
        <taxon>Streptomyces</taxon>
    </lineage>
</organism>
<gene>
    <name evidence="1" type="ORF">SZN_21361</name>
</gene>
<dbReference type="PATRIC" id="fig|700597.3.peg.4195"/>
<reference evidence="1 2" key="1">
    <citation type="submission" date="2011-08" db="EMBL/GenBank/DDBJ databases">
        <authorList>
            <person name="Lin Y."/>
            <person name="Hao X."/>
            <person name="Johnstone L."/>
            <person name="Miller S.J."/>
            <person name="Wei G."/>
            <person name="Rensing C."/>
        </authorList>
    </citation>
    <scope>NUCLEOTIDE SEQUENCE [LARGE SCALE GENOMIC DNA]</scope>
    <source>
        <strain evidence="1 2">K42</strain>
    </source>
</reference>
<dbReference type="AlphaFoldDB" id="G2GFI8"/>
<accession>G2GFI8</accession>
<name>G2GFI8_9ACTN</name>
<proteinExistence type="predicted"/>
<dbReference type="RefSeq" id="WP_007498352.1">
    <property type="nucleotide sequence ID" value="NZ_AGBF01000080.1"/>
</dbReference>
<sequence>MAKHTIKKTPPLSADRVRAGWQGPAGTRIRLARPKDAEAADALMATSGDGVRFMPILRTAIEDGTAASAMLAGLGSSSTDAYYDAASAAFTDRPMNEALTTVCLTLVAADEQDRTVGVMSATAPMQRRTRALQSLMTAPGAERPGEEAGRSR</sequence>
<protein>
    <submittedName>
        <fullName evidence="1">Uncharacterized protein</fullName>
    </submittedName>
</protein>
<keyword evidence="2" id="KW-1185">Reference proteome</keyword>
<comment type="caution">
    <text evidence="1">The sequence shown here is derived from an EMBL/GenBank/DDBJ whole genome shotgun (WGS) entry which is preliminary data.</text>
</comment>
<dbReference type="EMBL" id="AGBF01000080">
    <property type="protein sequence ID" value="EGX57740.1"/>
    <property type="molecule type" value="Genomic_DNA"/>
</dbReference>
<evidence type="ECO:0000313" key="2">
    <source>
        <dbReference type="Proteomes" id="UP000004217"/>
    </source>
</evidence>
<dbReference type="Proteomes" id="UP000004217">
    <property type="component" value="Unassembled WGS sequence"/>
</dbReference>